<dbReference type="InterPro" id="IPR001461">
    <property type="entry name" value="Aspartic_peptidase_A1"/>
</dbReference>
<proteinExistence type="inferred from homology"/>
<evidence type="ECO:0000256" key="4">
    <source>
        <dbReference type="ARBA" id="ARBA00022729"/>
    </source>
</evidence>
<dbReference type="CDD" id="cd05489">
    <property type="entry name" value="xylanase_inhibitor_I_like"/>
    <property type="match status" value="1"/>
</dbReference>
<dbReference type="FunFam" id="2.40.70.10:FF:000045">
    <property type="entry name" value="Basic 7S globulin"/>
    <property type="match status" value="1"/>
</dbReference>
<keyword evidence="4 5" id="KW-0732">Signal</keyword>
<gene>
    <name evidence="7" type="ORF">TCM_020529</name>
</gene>
<keyword evidence="7" id="KW-0378">Hydrolase</keyword>
<reference evidence="7 8" key="1">
    <citation type="journal article" date="2013" name="Genome Biol.">
        <title>The genome sequence of the most widely cultivated cacao type and its use to identify candidate genes regulating pod color.</title>
        <authorList>
            <person name="Motamayor J.C."/>
            <person name="Mockaitis K."/>
            <person name="Schmutz J."/>
            <person name="Haiminen N."/>
            <person name="Iii D.L."/>
            <person name="Cornejo O."/>
            <person name="Findley S.D."/>
            <person name="Zheng P."/>
            <person name="Utro F."/>
            <person name="Royaert S."/>
            <person name="Saski C."/>
            <person name="Jenkins J."/>
            <person name="Podicheti R."/>
            <person name="Zhao M."/>
            <person name="Scheffler B.E."/>
            <person name="Stack J.C."/>
            <person name="Feltus F.A."/>
            <person name="Mustiga G.M."/>
            <person name="Amores F."/>
            <person name="Phillips W."/>
            <person name="Marelli J.P."/>
            <person name="May G.D."/>
            <person name="Shapiro H."/>
            <person name="Ma J."/>
            <person name="Bustamante C.D."/>
            <person name="Schnell R.J."/>
            <person name="Main D."/>
            <person name="Gilbert D."/>
            <person name="Parida L."/>
            <person name="Kuhn D.N."/>
        </authorList>
    </citation>
    <scope>NUCLEOTIDE SEQUENCE [LARGE SCALE GENOMIC DNA]</scope>
    <source>
        <strain evidence="8">cv. Matina 1-6</strain>
    </source>
</reference>
<accession>A0A061EKJ1</accession>
<comment type="subcellular location">
    <subcellularLocation>
        <location evidence="1">Secreted</location>
        <location evidence="1">Extracellular space</location>
    </subcellularLocation>
</comment>
<dbReference type="InterPro" id="IPR032861">
    <property type="entry name" value="TAXi_N"/>
</dbReference>
<dbReference type="Gene3D" id="2.40.70.10">
    <property type="entry name" value="Acid Proteases"/>
    <property type="match status" value="2"/>
</dbReference>
<protein>
    <submittedName>
        <fullName evidence="7">Eukaryotic aspartyl protease family protein isoform 1</fullName>
    </submittedName>
</protein>
<keyword evidence="8" id="KW-1185">Reference proteome</keyword>
<dbReference type="GO" id="GO:0004190">
    <property type="term" value="F:aspartic-type endopeptidase activity"/>
    <property type="evidence" value="ECO:0007669"/>
    <property type="project" value="InterPro"/>
</dbReference>
<evidence type="ECO:0000256" key="2">
    <source>
        <dbReference type="ARBA" id="ARBA00007447"/>
    </source>
</evidence>
<evidence type="ECO:0000256" key="5">
    <source>
        <dbReference type="SAM" id="SignalP"/>
    </source>
</evidence>
<dbReference type="PANTHER" id="PTHR47965:SF103">
    <property type="entry name" value="EUKARYOTIC ASPARTYL PROTEASE FAMILY PROTEIN"/>
    <property type="match status" value="1"/>
</dbReference>
<name>A0A061EKJ1_THECC</name>
<dbReference type="FunFam" id="2.40.70.10:FF:000041">
    <property type="entry name" value="Basic 7S globulin"/>
    <property type="match status" value="1"/>
</dbReference>
<dbReference type="AlphaFoldDB" id="A0A061EKJ1"/>
<feature type="domain" description="Peptidase A1" evidence="6">
    <location>
        <begin position="45"/>
        <end position="417"/>
    </location>
</feature>
<evidence type="ECO:0000313" key="7">
    <source>
        <dbReference type="EMBL" id="EOY05555.1"/>
    </source>
</evidence>
<dbReference type="InterPro" id="IPR032799">
    <property type="entry name" value="TAXi_C"/>
</dbReference>
<dbReference type="Pfam" id="PF14543">
    <property type="entry name" value="TAXi_N"/>
    <property type="match status" value="1"/>
</dbReference>
<keyword evidence="3" id="KW-0964">Secreted</keyword>
<dbReference type="eggNOG" id="KOG1339">
    <property type="taxonomic scope" value="Eukaryota"/>
</dbReference>
<evidence type="ECO:0000313" key="8">
    <source>
        <dbReference type="Proteomes" id="UP000026915"/>
    </source>
</evidence>
<dbReference type="FunCoup" id="A0A061EKJ1">
    <property type="interactions" value="849"/>
</dbReference>
<dbReference type="InterPro" id="IPR033868">
    <property type="entry name" value="Xylanase_inhibitor_I-like"/>
</dbReference>
<evidence type="ECO:0000256" key="1">
    <source>
        <dbReference type="ARBA" id="ARBA00004239"/>
    </source>
</evidence>
<dbReference type="InParanoid" id="A0A061EKJ1"/>
<dbReference type="InterPro" id="IPR021109">
    <property type="entry name" value="Peptidase_aspartic_dom_sf"/>
</dbReference>
<dbReference type="InterPro" id="IPR033121">
    <property type="entry name" value="PEPTIDASE_A1"/>
</dbReference>
<comment type="similarity">
    <text evidence="2">Belongs to the peptidase A1 family.</text>
</comment>
<dbReference type="OMA" id="PKFLFTC"/>
<dbReference type="Proteomes" id="UP000026915">
    <property type="component" value="Chromosome 4"/>
</dbReference>
<dbReference type="Pfam" id="PF14541">
    <property type="entry name" value="TAXi_C"/>
    <property type="match status" value="1"/>
</dbReference>
<feature type="chain" id="PRO_5001601237" evidence="5">
    <location>
        <begin position="25"/>
        <end position="436"/>
    </location>
</feature>
<dbReference type="PROSITE" id="PS51767">
    <property type="entry name" value="PEPTIDASE_A1"/>
    <property type="match status" value="1"/>
</dbReference>
<organism evidence="7 8">
    <name type="scientific">Theobroma cacao</name>
    <name type="common">Cacao</name>
    <name type="synonym">Cocoa</name>
    <dbReference type="NCBI Taxonomy" id="3641"/>
    <lineage>
        <taxon>Eukaryota</taxon>
        <taxon>Viridiplantae</taxon>
        <taxon>Streptophyta</taxon>
        <taxon>Embryophyta</taxon>
        <taxon>Tracheophyta</taxon>
        <taxon>Spermatophyta</taxon>
        <taxon>Magnoliopsida</taxon>
        <taxon>eudicotyledons</taxon>
        <taxon>Gunneridae</taxon>
        <taxon>Pentapetalae</taxon>
        <taxon>rosids</taxon>
        <taxon>malvids</taxon>
        <taxon>Malvales</taxon>
        <taxon>Malvaceae</taxon>
        <taxon>Byttnerioideae</taxon>
        <taxon>Theobroma</taxon>
    </lineage>
</organism>
<dbReference type="HOGENOM" id="CLU_032185_0_0_1"/>
<evidence type="ECO:0000256" key="3">
    <source>
        <dbReference type="ARBA" id="ARBA00022525"/>
    </source>
</evidence>
<evidence type="ECO:0000259" key="6">
    <source>
        <dbReference type="PROSITE" id="PS51767"/>
    </source>
</evidence>
<dbReference type="SUPFAM" id="SSF50630">
    <property type="entry name" value="Acid proteases"/>
    <property type="match status" value="1"/>
</dbReference>
<feature type="signal peptide" evidence="5">
    <location>
        <begin position="1"/>
        <end position="24"/>
    </location>
</feature>
<keyword evidence="7" id="KW-0645">Protease</keyword>
<dbReference type="PANTHER" id="PTHR47965">
    <property type="entry name" value="ASPARTYL PROTEASE-RELATED"/>
    <property type="match status" value="1"/>
</dbReference>
<dbReference type="GO" id="GO:0006508">
    <property type="term" value="P:proteolysis"/>
    <property type="evidence" value="ECO:0007669"/>
    <property type="project" value="UniProtKB-KW"/>
</dbReference>
<dbReference type="Gramene" id="EOY05555">
    <property type="protein sequence ID" value="EOY05555"/>
    <property type="gene ID" value="TCM_020529"/>
</dbReference>
<dbReference type="EMBL" id="CM001882">
    <property type="protein sequence ID" value="EOY05555.1"/>
    <property type="molecule type" value="Genomic_DNA"/>
</dbReference>
<sequence length="436" mass="46349">MAVSSKFLLFTALLFFLFASPSLQASFRPKALVLPVSKDASTNQYVTQIKQRTPLVPVKLTLDLGGEFLWVDCDQGYVSSSYMPARCNSAQCSLARSKSCGSCFDGPKPGCNNNTCGLPPANTVTRTATGGEVAQDVVSVQSTNGKNPGQVVSVPKFLFTCGSTFLLEGLASGVKGMAGLGRTKISMSSQFAAAFSFHRKFAVCLSSSSSSNGVVFFGDGPYAFLPNNIDISQSLIYTPLILNPVSTAPAYFEGEPSADYFIGVKGIKINGKAVQLNNTLLSINKEGHGGTKISTVTPYTVMETSIYRAVVNAFIKAISQIPRVPAVAPFSACFKAKSFGSTRVGPAVPQIDLVLQSKDVIWTIFGANSMVQVSNDVLCLGFVDGGLEPTTSIVIGGYQIEHNLLQFDLATSRLGFTSSLLFRQTTCSNFNFTSTA</sequence>
<dbReference type="GO" id="GO:0005576">
    <property type="term" value="C:extracellular region"/>
    <property type="evidence" value="ECO:0007669"/>
    <property type="project" value="UniProtKB-SubCell"/>
</dbReference>
<dbReference type="STRING" id="3641.A0A061EKJ1"/>